<protein>
    <submittedName>
        <fullName evidence="2">F420-0--gamma-glutamyl ligase</fullName>
    </submittedName>
</protein>
<gene>
    <name evidence="2" type="ORF">GX533_01830</name>
</gene>
<reference evidence="2 3" key="1">
    <citation type="journal article" date="2020" name="Biotechnol. Biofuels">
        <title>New insights from the biogas microbiome by comprehensive genome-resolved metagenomics of nearly 1600 species originating from multiple anaerobic digesters.</title>
        <authorList>
            <person name="Campanaro S."/>
            <person name="Treu L."/>
            <person name="Rodriguez-R L.M."/>
            <person name="Kovalovszki A."/>
            <person name="Ziels R.M."/>
            <person name="Maus I."/>
            <person name="Zhu X."/>
            <person name="Kougias P.G."/>
            <person name="Basile A."/>
            <person name="Luo G."/>
            <person name="Schluter A."/>
            <person name="Konstantinidis K.T."/>
            <person name="Angelidaki I."/>
        </authorList>
    </citation>
    <scope>NUCLEOTIDE SEQUENCE [LARGE SCALE GENOMIC DNA]</scope>
    <source>
        <strain evidence="2">AS05jafATM_89</strain>
    </source>
</reference>
<feature type="domain" description="Coenzyme F420:L-glutamate ligase-like" evidence="1">
    <location>
        <begin position="10"/>
        <end position="383"/>
    </location>
</feature>
<dbReference type="EMBL" id="DUTP01000003">
    <property type="protein sequence ID" value="HHX99399.1"/>
    <property type="molecule type" value="Genomic_DNA"/>
</dbReference>
<evidence type="ECO:0000313" key="2">
    <source>
        <dbReference type="EMBL" id="HHX99399.1"/>
    </source>
</evidence>
<dbReference type="AlphaFoldDB" id="A0A832QC58"/>
<sequence length="391" mass="43576">MRNTGTVVRGIRTPIIKHGDNLVDIVVDSLLRASESDGFKFNDKDVVGITEAVVSICDSNYVSIDDVATEIEKKFGSEEIGLVFPILSRNRFSMILEAILKACKKVHILFSYPSDEVGNHILDPKMMEDICLDDSFDEKEFREVFGYDFKHEFTGLDYIEYYKSLGKEGQVIPHFSNNPRDILNFTKNVLVCDTHNRKKTKRLVEEGGGEVVYGLEDICNEVVEGRGYNVDYGLLGANKVGEGNMKLFPKVKEGEILVKKIQKKLLEKTGAKIEVMIYGDGAFKDPVGQIWELADPVVSPAYTDGLVGRPKEVKLKVISENWDGKGDIKKCVEDAINEKKSKEYNGKNSLGTTPRQLTDLLGSLMDLTSGSGDKGTPVVLVQGYFDDYTSK</sequence>
<accession>A0A832QC58</accession>
<keyword evidence="2" id="KW-0436">Ligase</keyword>
<name>A0A832QC58_9BACT</name>
<proteinExistence type="predicted"/>
<evidence type="ECO:0000259" key="1">
    <source>
        <dbReference type="Pfam" id="PF01996"/>
    </source>
</evidence>
<dbReference type="Pfam" id="PF01996">
    <property type="entry name" value="F420_ligase"/>
    <property type="match status" value="1"/>
</dbReference>
<dbReference type="SUPFAM" id="SSF144010">
    <property type="entry name" value="CofE-like"/>
    <property type="match status" value="1"/>
</dbReference>
<dbReference type="Gene3D" id="3.30.1330.100">
    <property type="entry name" value="CofE-like"/>
    <property type="match status" value="1"/>
</dbReference>
<organism evidence="2 3">
    <name type="scientific">Candidatus Dojkabacteria bacterium</name>
    <dbReference type="NCBI Taxonomy" id="2099670"/>
    <lineage>
        <taxon>Bacteria</taxon>
        <taxon>Candidatus Dojkabacteria</taxon>
    </lineage>
</organism>
<comment type="caution">
    <text evidence="2">The sequence shown here is derived from an EMBL/GenBank/DDBJ whole genome shotgun (WGS) entry which is preliminary data.</text>
</comment>
<dbReference type="InterPro" id="IPR002847">
    <property type="entry name" value="F420-0_gamma-glut_ligase-dom"/>
</dbReference>
<dbReference type="Proteomes" id="UP000576550">
    <property type="component" value="Unassembled WGS sequence"/>
</dbReference>
<evidence type="ECO:0000313" key="3">
    <source>
        <dbReference type="Proteomes" id="UP000576550"/>
    </source>
</evidence>
<dbReference type="GO" id="GO:0016874">
    <property type="term" value="F:ligase activity"/>
    <property type="evidence" value="ECO:0007669"/>
    <property type="project" value="UniProtKB-KW"/>
</dbReference>